<evidence type="ECO:0000256" key="9">
    <source>
        <dbReference type="ARBA" id="ARBA00023284"/>
    </source>
</evidence>
<dbReference type="SUPFAM" id="SSF51735">
    <property type="entry name" value="NAD(P)-binding Rossmann-fold domains"/>
    <property type="match status" value="1"/>
</dbReference>
<dbReference type="Gene3D" id="3.40.50.720">
    <property type="entry name" value="NAD(P)-binding Rossmann-like Domain"/>
    <property type="match status" value="1"/>
</dbReference>
<feature type="region of interest" description="Disordered" evidence="10">
    <location>
        <begin position="479"/>
        <end position="503"/>
    </location>
</feature>
<comment type="similarity">
    <text evidence="2">Belongs to the VKOR family.</text>
</comment>
<proteinExistence type="inferred from homology"/>
<dbReference type="Pfam" id="PF03779">
    <property type="entry name" value="SPW"/>
    <property type="match status" value="2"/>
</dbReference>
<evidence type="ECO:0000259" key="13">
    <source>
        <dbReference type="Pfam" id="PF03779"/>
    </source>
</evidence>
<evidence type="ECO:0000259" key="14">
    <source>
        <dbReference type="Pfam" id="PF07884"/>
    </source>
</evidence>
<feature type="transmembrane region" description="Helical" evidence="11">
    <location>
        <begin position="402"/>
        <end position="420"/>
    </location>
</feature>
<feature type="transmembrane region" description="Helical" evidence="11">
    <location>
        <begin position="755"/>
        <end position="773"/>
    </location>
</feature>
<feature type="transmembrane region" description="Helical" evidence="11">
    <location>
        <begin position="693"/>
        <end position="716"/>
    </location>
</feature>
<dbReference type="AlphaFoldDB" id="A0AA96JXU9"/>
<dbReference type="InterPro" id="IPR012932">
    <property type="entry name" value="VKOR"/>
</dbReference>
<dbReference type="RefSeq" id="WP_312748473.1">
    <property type="nucleotide sequence ID" value="NZ_CP116968.1"/>
</dbReference>
<feature type="domain" description="SPW repeat-containing integral membrane" evidence="13">
    <location>
        <begin position="708"/>
        <end position="795"/>
    </location>
</feature>
<keyword evidence="8" id="KW-1015">Disulfide bond</keyword>
<reference evidence="15 16" key="1">
    <citation type="submission" date="2023-01" db="EMBL/GenBank/DDBJ databases">
        <title>Cultivation and genomic characterization of new, ubiquitous marine nitrite-oxidizing bacteria from the Nitrospirales.</title>
        <authorList>
            <person name="Mueller A.J."/>
            <person name="Daebeler A."/>
            <person name="Herbold C.W."/>
            <person name="Kirkegaard R.H."/>
            <person name="Daims H."/>
        </authorList>
    </citation>
    <scope>NUCLEOTIDE SEQUENCE [LARGE SCALE GENOMIC DNA]</scope>
    <source>
        <strain evidence="15 16">DK</strain>
    </source>
</reference>
<dbReference type="GO" id="GO:0016491">
    <property type="term" value="F:oxidoreductase activity"/>
    <property type="evidence" value="ECO:0007669"/>
    <property type="project" value="UniProtKB-KW"/>
</dbReference>
<gene>
    <name evidence="15" type="ORF">PQG83_08490</name>
</gene>
<dbReference type="InterPro" id="IPR036291">
    <property type="entry name" value="NAD(P)-bd_dom_sf"/>
</dbReference>
<keyword evidence="16" id="KW-1185">Reference proteome</keyword>
<dbReference type="InterPro" id="IPR005530">
    <property type="entry name" value="SPW"/>
</dbReference>
<evidence type="ECO:0000256" key="10">
    <source>
        <dbReference type="SAM" id="MobiDB-lite"/>
    </source>
</evidence>
<evidence type="ECO:0000313" key="16">
    <source>
        <dbReference type="Proteomes" id="UP001302494"/>
    </source>
</evidence>
<dbReference type="InterPro" id="IPR001509">
    <property type="entry name" value="Epimerase_deHydtase"/>
</dbReference>
<comment type="subcellular location">
    <subcellularLocation>
        <location evidence="1">Membrane</location>
        <topology evidence="1">Multi-pass membrane protein</topology>
    </subcellularLocation>
</comment>
<keyword evidence="9" id="KW-0676">Redox-active center</keyword>
<name>A0AA96JXU9_9BACT</name>
<dbReference type="Pfam" id="PF01370">
    <property type="entry name" value="Epimerase"/>
    <property type="match status" value="1"/>
</dbReference>
<feature type="transmembrane region" description="Helical" evidence="11">
    <location>
        <begin position="728"/>
        <end position="748"/>
    </location>
</feature>
<accession>A0AA96JXU9</accession>
<evidence type="ECO:0000256" key="5">
    <source>
        <dbReference type="ARBA" id="ARBA00022989"/>
    </source>
</evidence>
<keyword evidence="3 11" id="KW-0812">Transmembrane</keyword>
<evidence type="ECO:0000256" key="7">
    <source>
        <dbReference type="ARBA" id="ARBA00023136"/>
    </source>
</evidence>
<evidence type="ECO:0000313" key="15">
    <source>
        <dbReference type="EMBL" id="WNM63778.1"/>
    </source>
</evidence>
<evidence type="ECO:0000256" key="3">
    <source>
        <dbReference type="ARBA" id="ARBA00022692"/>
    </source>
</evidence>
<sequence>MHSSKEILFGEVREGADEVKTPSNTLIITGSSGLIGSSFIDRVGESYWEMGFDREGPPHPPPSTEQVIACDLSSDTSVSAAINEVRQLGCTHIASVIHLAAYYSFSGEPSPLYEQVTVRGTERLLRGLRDFEIEQFIFSSTMLVHAPCEPGESINEDSPLGPKWDYPQSKVKTEQLILRERGDVPVVFLRIAGVYDDHCHSIPITHQIKRIYEKKIVARVFPGDITHGQSFVHLDDLIDALVRVVERRKSLPAVTTLLIGEPETLSYDELQRTISRQLHNEDWKTYRIPRAVAKFGAWLQGLLPGPGPFIKPWMIDLADDHYALDIRRARQLLGWKPQHSLRETLPKMTAALKADPAGWYRENKLKAKTTSPDRPTWPHVANMFLGLWLIGSAPALGMMKPALFWSDLVSGAAVILFSSFAFRHAWAAWAVCAVGLWVMSAPLLFWATNAAVYNNDLITGALIVTFSVIIPRLGLSSPTRNSRTGNVERENDSGTELSGSGIPPGWSYSPSGWEQRLGIVFLAMVGFFLSRYLAAFQLGHIPHPWDPFFGNGTRQVLTSDISKMFPVSDAGLGAFSYLLDALAGLIGGRRRWRTMPWMVLLFGLFIIPPGVTSIVLVILQPVSIGAWCTLCLVAAVVMLLMVPPALDEVIATSQFLLRTRNEGGNLWRALWLGEGQAEEEPESSQRRSSLKEVIHSIEVFSAPLNLLLSALAGMWLMAMPSVLGLNGAAADSTHIVGALVVTVAVVAFAEPARLVRYFNVLCGVWLVLAPWLVAGGTAAWPWSSVVSGLALMALSFPRGPVEDRYAGWQQLIR</sequence>
<feature type="transmembrane region" description="Helical" evidence="11">
    <location>
        <begin position="517"/>
        <end position="538"/>
    </location>
</feature>
<evidence type="ECO:0000256" key="2">
    <source>
        <dbReference type="ARBA" id="ARBA00006214"/>
    </source>
</evidence>
<dbReference type="InterPro" id="IPR050177">
    <property type="entry name" value="Lipid_A_modif_metabolic_enz"/>
</dbReference>
<keyword evidence="5 11" id="KW-1133">Transmembrane helix</keyword>
<dbReference type="Pfam" id="PF07884">
    <property type="entry name" value="VKOR"/>
    <property type="match status" value="1"/>
</dbReference>
<organism evidence="15 16">
    <name type="scientific">Candidatus Nitrospira neomarina</name>
    <dbReference type="NCBI Taxonomy" id="3020899"/>
    <lineage>
        <taxon>Bacteria</taxon>
        <taxon>Pseudomonadati</taxon>
        <taxon>Nitrospirota</taxon>
        <taxon>Nitrospiria</taxon>
        <taxon>Nitrospirales</taxon>
        <taxon>Nitrospiraceae</taxon>
        <taxon>Nitrospira</taxon>
    </lineage>
</organism>
<feature type="domain" description="NAD-dependent epimerase/dehydratase" evidence="12">
    <location>
        <begin position="27"/>
        <end position="257"/>
    </location>
</feature>
<evidence type="ECO:0000259" key="12">
    <source>
        <dbReference type="Pfam" id="PF01370"/>
    </source>
</evidence>
<evidence type="ECO:0000256" key="6">
    <source>
        <dbReference type="ARBA" id="ARBA00023002"/>
    </source>
</evidence>
<dbReference type="Proteomes" id="UP001302494">
    <property type="component" value="Chromosome"/>
</dbReference>
<dbReference type="InterPro" id="IPR038354">
    <property type="entry name" value="VKOR_sf"/>
</dbReference>
<dbReference type="PANTHER" id="PTHR43245">
    <property type="entry name" value="BIFUNCTIONAL POLYMYXIN RESISTANCE PROTEIN ARNA"/>
    <property type="match status" value="1"/>
</dbReference>
<dbReference type="Gene3D" id="1.20.1440.130">
    <property type="entry name" value="VKOR domain"/>
    <property type="match status" value="1"/>
</dbReference>
<keyword evidence="7 11" id="KW-0472">Membrane</keyword>
<dbReference type="GO" id="GO:0048038">
    <property type="term" value="F:quinone binding"/>
    <property type="evidence" value="ECO:0007669"/>
    <property type="project" value="UniProtKB-KW"/>
</dbReference>
<feature type="domain" description="Vitamin K epoxide reductase" evidence="14">
    <location>
        <begin position="519"/>
        <end position="642"/>
    </location>
</feature>
<feature type="transmembrane region" description="Helical" evidence="11">
    <location>
        <begin position="457"/>
        <end position="475"/>
    </location>
</feature>
<feature type="transmembrane region" description="Helical" evidence="11">
    <location>
        <begin position="427"/>
        <end position="445"/>
    </location>
</feature>
<keyword evidence="4" id="KW-0874">Quinone</keyword>
<evidence type="ECO:0000256" key="4">
    <source>
        <dbReference type="ARBA" id="ARBA00022719"/>
    </source>
</evidence>
<evidence type="ECO:0000256" key="1">
    <source>
        <dbReference type="ARBA" id="ARBA00004141"/>
    </source>
</evidence>
<feature type="transmembrane region" description="Helical" evidence="11">
    <location>
        <begin position="599"/>
        <end position="618"/>
    </location>
</feature>
<feature type="domain" description="SPW repeat-containing integral membrane" evidence="13">
    <location>
        <begin position="377"/>
        <end position="467"/>
    </location>
</feature>
<dbReference type="KEGG" id="nneo:PQG83_08490"/>
<dbReference type="GO" id="GO:0016020">
    <property type="term" value="C:membrane"/>
    <property type="evidence" value="ECO:0007669"/>
    <property type="project" value="UniProtKB-SubCell"/>
</dbReference>
<evidence type="ECO:0000256" key="8">
    <source>
        <dbReference type="ARBA" id="ARBA00023157"/>
    </source>
</evidence>
<evidence type="ECO:0000256" key="11">
    <source>
        <dbReference type="SAM" id="Phobius"/>
    </source>
</evidence>
<feature type="transmembrane region" description="Helical" evidence="11">
    <location>
        <begin position="570"/>
        <end position="587"/>
    </location>
</feature>
<keyword evidence="6" id="KW-0560">Oxidoreductase</keyword>
<dbReference type="EMBL" id="CP116968">
    <property type="protein sequence ID" value="WNM63778.1"/>
    <property type="molecule type" value="Genomic_DNA"/>
</dbReference>
<dbReference type="CDD" id="cd12919">
    <property type="entry name" value="VKOR_2"/>
    <property type="match status" value="1"/>
</dbReference>
<feature type="transmembrane region" description="Helical" evidence="11">
    <location>
        <begin position="624"/>
        <end position="646"/>
    </location>
</feature>
<protein>
    <submittedName>
        <fullName evidence="15">Vitamin K epoxide reductase family protein</fullName>
    </submittedName>
</protein>